<feature type="compositionally biased region" description="Basic and acidic residues" evidence="4">
    <location>
        <begin position="439"/>
        <end position="466"/>
    </location>
</feature>
<dbReference type="STRING" id="105785.A0A2J7RI36"/>
<reference evidence="5 6" key="1">
    <citation type="submission" date="2017-12" db="EMBL/GenBank/DDBJ databases">
        <title>Hemimetabolous genomes reveal molecular basis of termite eusociality.</title>
        <authorList>
            <person name="Harrison M.C."/>
            <person name="Jongepier E."/>
            <person name="Robertson H.M."/>
            <person name="Arning N."/>
            <person name="Bitard-Feildel T."/>
            <person name="Chao H."/>
            <person name="Childers C.P."/>
            <person name="Dinh H."/>
            <person name="Doddapaneni H."/>
            <person name="Dugan S."/>
            <person name="Gowin J."/>
            <person name="Greiner C."/>
            <person name="Han Y."/>
            <person name="Hu H."/>
            <person name="Hughes D.S.T."/>
            <person name="Huylmans A.-K."/>
            <person name="Kemena C."/>
            <person name="Kremer L.P.M."/>
            <person name="Lee S.L."/>
            <person name="Lopez-Ezquerra A."/>
            <person name="Mallet L."/>
            <person name="Monroy-Kuhn J.M."/>
            <person name="Moser A."/>
            <person name="Murali S.C."/>
            <person name="Muzny D.M."/>
            <person name="Otani S."/>
            <person name="Piulachs M.-D."/>
            <person name="Poelchau M."/>
            <person name="Qu J."/>
            <person name="Schaub F."/>
            <person name="Wada-Katsumata A."/>
            <person name="Worley K.C."/>
            <person name="Xie Q."/>
            <person name="Ylla G."/>
            <person name="Poulsen M."/>
            <person name="Gibbs R.A."/>
            <person name="Schal C."/>
            <person name="Richards S."/>
            <person name="Belles X."/>
            <person name="Korb J."/>
            <person name="Bornberg-Bauer E."/>
        </authorList>
    </citation>
    <scope>NUCLEOTIDE SEQUENCE [LARGE SCALE GENOMIC DNA]</scope>
    <source>
        <tissue evidence="5">Whole body</tissue>
    </source>
</reference>
<evidence type="ECO:0000313" key="5">
    <source>
        <dbReference type="EMBL" id="PNF40498.1"/>
    </source>
</evidence>
<feature type="compositionally biased region" description="Basic and acidic residues" evidence="4">
    <location>
        <begin position="151"/>
        <end position="179"/>
    </location>
</feature>
<dbReference type="SUPFAM" id="SSF48403">
    <property type="entry name" value="Ankyrin repeat"/>
    <property type="match status" value="1"/>
</dbReference>
<dbReference type="InterPro" id="IPR036770">
    <property type="entry name" value="Ankyrin_rpt-contain_sf"/>
</dbReference>
<sequence>MRDLKSTHDGYNCKMRWETTRKKGIESPVYAKLVDPPSNSYPFENHSGGVEICRMNWKSQTALTSTDMEKVITRRVPPSDSGKNRIADVTGAYSDKNKIAMDTENGRNRIATGTDSAKSRIVKGIDSCENKVADNTANKENETSLTNSEAIKMETENEATCTKRDKDSSSRREKKKDLPEDFSNSEENGEDECQEQKEKVPSVSVSDDEIQMKNFEITASETKNIEGQLKKLAISVPEELCERSPMGNEKCHINSYSSDKVSSKVLCNGGGIVAEAPALPNHVQNTCLSASVQGNIIDSSESDNSTLQLPSQEFPFGEASSSPPDSFKCGLEPPCFKGGDRDTCLNDCCSKPKGEHTQNMTVPPSDDGKNRIADVTWAVTYSDKNKIAMGTDNGRNRISTGTDSAKSRIVEGIDSGKNEVADDIENKENEMSLTNSKGIKKETGRKATATKREKDSSNRHDKKGLPEDYSNSEENCEDECQEQKGKVPSVSVSDDEIQLKNFEITASETKNIEGQLKKLAISVPEELCERSPMGNEKRHINNYSPYAVSSKVLCNGGGIVAEAPALPNHVQNTCLSASVQGNIIDSSESDILSLLPSPEYPFGETSSSPLDPVLYGEPSPSSQLPCLQQDDLDRWLNNCFTTLNEENIRNTDTDGPLGFPGITDLCSFQPLDSRYINNCSEQNELTQDHNPIILSQSPPTYRCTASIPSMSSPSSGSLHSSECSTLSSPVSSPGDSLTSKSDLDTETELLKTELILQEGSSSQSDASFWSAELINNNNVNNLLAPSQLCNPAFYSLTYPVQPTISSQTSQPPFTMHRAQQSISVQAHSVNSVQCAPQNIHLSPSPNVQTVVIQNNVQPFTYTVPQQPNIQRLPIVPNLVAASGRERISEKLNKAAKDCALLTLAKLTDEELSEGDEHGDTQLMILIYNHPEKLEYIFAMVNRLKNIPGALEARNSQNQSALLLACLGLPHMPFVARFIAEAVFEKAVSKNEVYGNGNTLLHLLCAKGDSHVDILAELLSMRDLNNLPCFDVNQYNYREGTPLHVAVKTHSRKINCSRTIAFLLSQGADVLAQERSGGLTALHMAIKESCDPLLVQILLQAAERRNINLVNKGDYPGDTALHYVALRNDVALIQQVKVVQLLVRYGAVSNRCGSQGRTPLALVSAERKS</sequence>
<keyword evidence="6" id="KW-1185">Reference proteome</keyword>
<name>A0A2J7RI36_9NEOP</name>
<evidence type="ECO:0000313" key="6">
    <source>
        <dbReference type="Proteomes" id="UP000235965"/>
    </source>
</evidence>
<evidence type="ECO:0000256" key="4">
    <source>
        <dbReference type="SAM" id="MobiDB-lite"/>
    </source>
</evidence>
<proteinExistence type="predicted"/>
<dbReference type="SMART" id="SM00248">
    <property type="entry name" value="ANK"/>
    <property type="match status" value="5"/>
</dbReference>
<accession>A0A2J7RI36</accession>
<dbReference type="PANTHER" id="PTHR24124:SF14">
    <property type="entry name" value="CHROMOSOME UNDETERMINED SCAFFOLD_25, WHOLE GENOME SHOTGUN SEQUENCE"/>
    <property type="match status" value="1"/>
</dbReference>
<evidence type="ECO:0000256" key="3">
    <source>
        <dbReference type="PROSITE-ProRule" id="PRU00023"/>
    </source>
</evidence>
<feature type="region of interest" description="Disordered" evidence="4">
    <location>
        <begin position="139"/>
        <end position="206"/>
    </location>
</feature>
<feature type="region of interest" description="Disordered" evidence="4">
    <location>
        <begin position="391"/>
        <end position="492"/>
    </location>
</feature>
<feature type="region of interest" description="Disordered" evidence="4">
    <location>
        <begin position="704"/>
        <end position="742"/>
    </location>
</feature>
<dbReference type="GO" id="GO:0005634">
    <property type="term" value="C:nucleus"/>
    <property type="evidence" value="ECO:0007669"/>
    <property type="project" value="TreeGrafter"/>
</dbReference>
<feature type="compositionally biased region" description="Acidic residues" evidence="4">
    <location>
        <begin position="470"/>
        <end position="480"/>
    </location>
</feature>
<feature type="non-terminal residue" evidence="5">
    <location>
        <position position="1168"/>
    </location>
</feature>
<evidence type="ECO:0000256" key="1">
    <source>
        <dbReference type="ARBA" id="ARBA00022737"/>
    </source>
</evidence>
<keyword evidence="2 3" id="KW-0040">ANK repeat</keyword>
<dbReference type="AlphaFoldDB" id="A0A2J7RI36"/>
<gene>
    <name evidence="5" type="ORF">B7P43_G08179</name>
</gene>
<evidence type="ECO:0000256" key="2">
    <source>
        <dbReference type="ARBA" id="ARBA00023043"/>
    </source>
</evidence>
<keyword evidence="1" id="KW-0677">Repeat</keyword>
<feature type="compositionally biased region" description="Low complexity" evidence="4">
    <location>
        <begin position="706"/>
        <end position="729"/>
    </location>
</feature>
<comment type="caution">
    <text evidence="5">The sequence shown here is derived from an EMBL/GenBank/DDBJ whole genome shotgun (WGS) entry which is preliminary data.</text>
</comment>
<protein>
    <submittedName>
        <fullName evidence="5">Uncharacterized protein</fullName>
    </submittedName>
</protein>
<dbReference type="PANTHER" id="PTHR24124">
    <property type="entry name" value="ANKYRIN REPEAT FAMILY A"/>
    <property type="match status" value="1"/>
</dbReference>
<dbReference type="Proteomes" id="UP000235965">
    <property type="component" value="Unassembled WGS sequence"/>
</dbReference>
<dbReference type="GO" id="GO:0010468">
    <property type="term" value="P:regulation of gene expression"/>
    <property type="evidence" value="ECO:0007669"/>
    <property type="project" value="TreeGrafter"/>
</dbReference>
<dbReference type="Gene3D" id="1.25.40.20">
    <property type="entry name" value="Ankyrin repeat-containing domain"/>
    <property type="match status" value="1"/>
</dbReference>
<dbReference type="OrthoDB" id="71307at2759"/>
<dbReference type="InterPro" id="IPR002110">
    <property type="entry name" value="Ankyrin_rpt"/>
</dbReference>
<organism evidence="5 6">
    <name type="scientific">Cryptotermes secundus</name>
    <dbReference type="NCBI Taxonomy" id="105785"/>
    <lineage>
        <taxon>Eukaryota</taxon>
        <taxon>Metazoa</taxon>
        <taxon>Ecdysozoa</taxon>
        <taxon>Arthropoda</taxon>
        <taxon>Hexapoda</taxon>
        <taxon>Insecta</taxon>
        <taxon>Pterygota</taxon>
        <taxon>Neoptera</taxon>
        <taxon>Polyneoptera</taxon>
        <taxon>Dictyoptera</taxon>
        <taxon>Blattodea</taxon>
        <taxon>Blattoidea</taxon>
        <taxon>Termitoidae</taxon>
        <taxon>Kalotermitidae</taxon>
        <taxon>Cryptotermitinae</taxon>
        <taxon>Cryptotermes</taxon>
    </lineage>
</organism>
<feature type="compositionally biased region" description="Acidic residues" evidence="4">
    <location>
        <begin position="183"/>
        <end position="193"/>
    </location>
</feature>
<dbReference type="EMBL" id="NEVH01003505">
    <property type="protein sequence ID" value="PNF40498.1"/>
    <property type="molecule type" value="Genomic_DNA"/>
</dbReference>
<dbReference type="PROSITE" id="PS50088">
    <property type="entry name" value="ANK_REPEAT"/>
    <property type="match status" value="1"/>
</dbReference>
<feature type="compositionally biased region" description="Basic and acidic residues" evidence="4">
    <location>
        <begin position="405"/>
        <end position="430"/>
    </location>
</feature>
<feature type="compositionally biased region" description="Polar residues" evidence="4">
    <location>
        <begin position="730"/>
        <end position="740"/>
    </location>
</feature>
<feature type="repeat" description="ANK" evidence="3">
    <location>
        <begin position="1037"/>
        <end position="1074"/>
    </location>
</feature>